<feature type="transmembrane region" description="Helical" evidence="1">
    <location>
        <begin position="56"/>
        <end position="74"/>
    </location>
</feature>
<comment type="caution">
    <text evidence="2">The sequence shown here is derived from an EMBL/GenBank/DDBJ whole genome shotgun (WGS) entry which is preliminary data.</text>
</comment>
<organism evidence="2 3">
    <name type="scientific">Cohnella pontilimi</name>
    <dbReference type="NCBI Taxonomy" id="2564100"/>
    <lineage>
        <taxon>Bacteria</taxon>
        <taxon>Bacillati</taxon>
        <taxon>Bacillota</taxon>
        <taxon>Bacilli</taxon>
        <taxon>Bacillales</taxon>
        <taxon>Paenibacillaceae</taxon>
        <taxon>Cohnella</taxon>
    </lineage>
</organism>
<keyword evidence="1" id="KW-0472">Membrane</keyword>
<feature type="transmembrane region" description="Helical" evidence="1">
    <location>
        <begin position="111"/>
        <end position="131"/>
    </location>
</feature>
<feature type="transmembrane region" description="Helical" evidence="1">
    <location>
        <begin position="143"/>
        <end position="166"/>
    </location>
</feature>
<dbReference type="Proteomes" id="UP000309673">
    <property type="component" value="Unassembled WGS sequence"/>
</dbReference>
<dbReference type="PANTHER" id="PTHR34300:SF2">
    <property type="entry name" value="QUEUOSINE PRECURSOR TRANSPORTER-RELATED"/>
    <property type="match status" value="1"/>
</dbReference>
<dbReference type="RefSeq" id="WP_136779090.1">
    <property type="nucleotide sequence ID" value="NZ_SUPK01000008.1"/>
</dbReference>
<evidence type="ECO:0000313" key="2">
    <source>
        <dbReference type="EMBL" id="TJY40873.1"/>
    </source>
</evidence>
<dbReference type="Pfam" id="PF02592">
    <property type="entry name" value="Vut_1"/>
    <property type="match status" value="1"/>
</dbReference>
<keyword evidence="3" id="KW-1185">Reference proteome</keyword>
<accession>A0A4U0F834</accession>
<dbReference type="InterPro" id="IPR003744">
    <property type="entry name" value="YhhQ"/>
</dbReference>
<reference evidence="2 3" key="1">
    <citation type="submission" date="2019-04" db="EMBL/GenBank/DDBJ databases">
        <title>Cohnella sp. nov., isolated from soil.</title>
        <authorList>
            <person name="Kim W."/>
        </authorList>
    </citation>
    <scope>NUCLEOTIDE SEQUENCE [LARGE SCALE GENOMIC DNA]</scope>
    <source>
        <strain evidence="2 3">CAU 1483</strain>
    </source>
</reference>
<dbReference type="OrthoDB" id="2612611at2"/>
<feature type="transmembrane region" description="Helical" evidence="1">
    <location>
        <begin position="24"/>
        <end position="44"/>
    </location>
</feature>
<dbReference type="EMBL" id="SUPK01000008">
    <property type="protein sequence ID" value="TJY40873.1"/>
    <property type="molecule type" value="Genomic_DNA"/>
</dbReference>
<sequence length="178" mass="18711">MVLIALYLLAIALANVITASNDPILWGKLIIPAGSFLIGATFILRDLVQNALGRKNTYLAIGGAMVLSAVTSYALGDTLWIVVASAATFLCSETADTEIYTRLKLPMSLRVMYSGVVGGVLDSVIFVIVGLSPLGAGILPWSLVGYAIAGQIIVKLVLQFAGALIVQFMPKSKNAIQA</sequence>
<name>A0A4U0F834_9BACL</name>
<dbReference type="PANTHER" id="PTHR34300">
    <property type="entry name" value="QUEUOSINE PRECURSOR TRANSPORTER-RELATED"/>
    <property type="match status" value="1"/>
</dbReference>
<evidence type="ECO:0000256" key="1">
    <source>
        <dbReference type="SAM" id="Phobius"/>
    </source>
</evidence>
<gene>
    <name evidence="2" type="ORF">E5161_17030</name>
</gene>
<keyword evidence="1" id="KW-1133">Transmembrane helix</keyword>
<protein>
    <submittedName>
        <fullName evidence="2">VUT family protein</fullName>
    </submittedName>
</protein>
<keyword evidence="1" id="KW-0812">Transmembrane</keyword>
<proteinExistence type="predicted"/>
<evidence type="ECO:0000313" key="3">
    <source>
        <dbReference type="Proteomes" id="UP000309673"/>
    </source>
</evidence>
<dbReference type="AlphaFoldDB" id="A0A4U0F834"/>